<dbReference type="Gene3D" id="3.30.1300.10">
    <property type="entry name" value="Pantoate-beta-alanine ligase, C-terminal domain"/>
    <property type="match status" value="1"/>
</dbReference>
<dbReference type="NCBIfam" id="TIGR00018">
    <property type="entry name" value="panC"/>
    <property type="match status" value="1"/>
</dbReference>
<keyword evidence="6" id="KW-0566">Pantothenate biosynthesis</keyword>
<comment type="similarity">
    <text evidence="2">Belongs to the pantothenate synthetase family.</text>
</comment>
<evidence type="ECO:0000256" key="2">
    <source>
        <dbReference type="ARBA" id="ARBA00009256"/>
    </source>
</evidence>
<evidence type="ECO:0000256" key="3">
    <source>
        <dbReference type="ARBA" id="ARBA00012219"/>
    </source>
</evidence>
<dbReference type="EC" id="6.3.2.1" evidence="3"/>
<evidence type="ECO:0000256" key="7">
    <source>
        <dbReference type="ARBA" id="ARBA00022741"/>
    </source>
</evidence>
<dbReference type="HAMAP" id="MF_00158">
    <property type="entry name" value="PanC"/>
    <property type="match status" value="1"/>
</dbReference>
<accession>A0A8H7SA19</accession>
<sequence length="309" mass="34737">MNGLRIPPGIRIFNSIKDFRQWRRQILLDRQTLGYVPTMGALHRGHLSLVSAAKDACDHVALTIFVNPAQFAPNEDLGTYPRTLQADIDALAQHFDHATVLVPQVKEMYPSGIEPDVSKQVGAFVEVKGFSHQLEGTTRPHFFRGVATVVSKFLNIVEPEEVFFGQKDVQQCIVIQRMIRDMHFNVKMNICPTVRESDGLAMSSRNTYLTSIQRKYALVLYNALELMKEMYENTTKHAPTLIGAATEFIHKTQQEAQTECEIKLDYLSIASPSNLCEVTGDIKDGCIMSGAVYVGKTRLIDNFMVDVKL</sequence>
<dbReference type="InterPro" id="IPR014729">
    <property type="entry name" value="Rossmann-like_a/b/a_fold"/>
</dbReference>
<dbReference type="Gene3D" id="3.40.50.620">
    <property type="entry name" value="HUPs"/>
    <property type="match status" value="1"/>
</dbReference>
<dbReference type="SUPFAM" id="SSF52374">
    <property type="entry name" value="Nucleotidylyl transferase"/>
    <property type="match status" value="1"/>
</dbReference>
<dbReference type="AlphaFoldDB" id="A0A8H7SA19"/>
<dbReference type="CDD" id="cd00560">
    <property type="entry name" value="PanC"/>
    <property type="match status" value="1"/>
</dbReference>
<dbReference type="GO" id="GO:0005524">
    <property type="term" value="F:ATP binding"/>
    <property type="evidence" value="ECO:0007669"/>
    <property type="project" value="UniProtKB-KW"/>
</dbReference>
<dbReference type="Pfam" id="PF02569">
    <property type="entry name" value="Pantoate_ligase"/>
    <property type="match status" value="1"/>
</dbReference>
<evidence type="ECO:0000256" key="8">
    <source>
        <dbReference type="ARBA" id="ARBA00022840"/>
    </source>
</evidence>
<keyword evidence="7" id="KW-0547">Nucleotide-binding</keyword>
<protein>
    <recommendedName>
        <fullName evidence="4">Pantoate--beta-alanine ligase</fullName>
        <ecNumber evidence="3">6.3.2.1</ecNumber>
    </recommendedName>
    <alternativeName>
        <fullName evidence="10">Pantoate-activating enzyme</fullName>
    </alternativeName>
    <alternativeName>
        <fullName evidence="9">Pantothenate synthetase</fullName>
    </alternativeName>
</protein>
<keyword evidence="5" id="KW-0436">Ligase</keyword>
<evidence type="ECO:0000256" key="6">
    <source>
        <dbReference type="ARBA" id="ARBA00022655"/>
    </source>
</evidence>
<name>A0A8H7SA19_9FUNG</name>
<dbReference type="InterPro" id="IPR003721">
    <property type="entry name" value="Pantoate_ligase"/>
</dbReference>
<reference evidence="12 13" key="1">
    <citation type="submission" date="2020-12" db="EMBL/GenBank/DDBJ databases">
        <title>Metabolic potential, ecology and presence of endohyphal bacteria is reflected in genomic diversity of Mucoromycotina.</title>
        <authorList>
            <person name="Muszewska A."/>
            <person name="Okrasinska A."/>
            <person name="Steczkiewicz K."/>
            <person name="Drgas O."/>
            <person name="Orlowska M."/>
            <person name="Perlinska-Lenart U."/>
            <person name="Aleksandrzak-Piekarczyk T."/>
            <person name="Szatraj K."/>
            <person name="Zielenkiewicz U."/>
            <person name="Pilsyk S."/>
            <person name="Malc E."/>
            <person name="Mieczkowski P."/>
            <person name="Kruszewska J.S."/>
            <person name="Biernat P."/>
            <person name="Pawlowska J."/>
        </authorList>
    </citation>
    <scope>NUCLEOTIDE SEQUENCE [LARGE SCALE GENOMIC DNA]</scope>
    <source>
        <strain evidence="12 13">CBS 142.35</strain>
    </source>
</reference>
<evidence type="ECO:0000256" key="4">
    <source>
        <dbReference type="ARBA" id="ARBA00015647"/>
    </source>
</evidence>
<dbReference type="OrthoDB" id="2020436at2759"/>
<comment type="catalytic activity">
    <reaction evidence="11">
        <text>(R)-pantoate + beta-alanine + ATP = (R)-pantothenate + AMP + diphosphate + H(+)</text>
        <dbReference type="Rhea" id="RHEA:10912"/>
        <dbReference type="ChEBI" id="CHEBI:15378"/>
        <dbReference type="ChEBI" id="CHEBI:15980"/>
        <dbReference type="ChEBI" id="CHEBI:29032"/>
        <dbReference type="ChEBI" id="CHEBI:30616"/>
        <dbReference type="ChEBI" id="CHEBI:33019"/>
        <dbReference type="ChEBI" id="CHEBI:57966"/>
        <dbReference type="ChEBI" id="CHEBI:456215"/>
        <dbReference type="EC" id="6.3.2.1"/>
    </reaction>
</comment>
<evidence type="ECO:0000313" key="12">
    <source>
        <dbReference type="EMBL" id="KAG2225640.1"/>
    </source>
</evidence>
<dbReference type="UniPathway" id="UPA00028">
    <property type="reaction ID" value="UER00005"/>
</dbReference>
<dbReference type="EMBL" id="JAEPRB010000025">
    <property type="protein sequence ID" value="KAG2225640.1"/>
    <property type="molecule type" value="Genomic_DNA"/>
</dbReference>
<comment type="caution">
    <text evidence="12">The sequence shown here is derived from an EMBL/GenBank/DDBJ whole genome shotgun (WGS) entry which is preliminary data.</text>
</comment>
<evidence type="ECO:0000256" key="9">
    <source>
        <dbReference type="ARBA" id="ARBA00029902"/>
    </source>
</evidence>
<comment type="pathway">
    <text evidence="1">Cofactor biosynthesis; (R)-pantothenate biosynthesis; (R)-pantothenate from (R)-pantoate and beta-alanine: step 1/1.</text>
</comment>
<dbReference type="GO" id="GO:0015940">
    <property type="term" value="P:pantothenate biosynthetic process"/>
    <property type="evidence" value="ECO:0007669"/>
    <property type="project" value="UniProtKB-UniPathway"/>
</dbReference>
<gene>
    <name evidence="12" type="ORF">INT45_012112</name>
</gene>
<dbReference type="PANTHER" id="PTHR21299:SF1">
    <property type="entry name" value="PANTOATE--BETA-ALANINE LIGASE"/>
    <property type="match status" value="1"/>
</dbReference>
<evidence type="ECO:0000256" key="10">
    <source>
        <dbReference type="ARBA" id="ARBA00032806"/>
    </source>
</evidence>
<organism evidence="12 13">
    <name type="scientific">Circinella minor</name>
    <dbReference type="NCBI Taxonomy" id="1195481"/>
    <lineage>
        <taxon>Eukaryota</taxon>
        <taxon>Fungi</taxon>
        <taxon>Fungi incertae sedis</taxon>
        <taxon>Mucoromycota</taxon>
        <taxon>Mucoromycotina</taxon>
        <taxon>Mucoromycetes</taxon>
        <taxon>Mucorales</taxon>
        <taxon>Lichtheimiaceae</taxon>
        <taxon>Circinella</taxon>
    </lineage>
</organism>
<dbReference type="GO" id="GO:0004592">
    <property type="term" value="F:pantoate-beta-alanine ligase activity"/>
    <property type="evidence" value="ECO:0007669"/>
    <property type="project" value="UniProtKB-EC"/>
</dbReference>
<dbReference type="PANTHER" id="PTHR21299">
    <property type="entry name" value="CYTIDYLATE KINASE/PANTOATE-BETA-ALANINE LIGASE"/>
    <property type="match status" value="1"/>
</dbReference>
<dbReference type="Proteomes" id="UP000646827">
    <property type="component" value="Unassembled WGS sequence"/>
</dbReference>
<keyword evidence="13" id="KW-1185">Reference proteome</keyword>
<proteinExistence type="inferred from homology"/>
<evidence type="ECO:0000256" key="11">
    <source>
        <dbReference type="ARBA" id="ARBA00048258"/>
    </source>
</evidence>
<evidence type="ECO:0000256" key="1">
    <source>
        <dbReference type="ARBA" id="ARBA00004990"/>
    </source>
</evidence>
<evidence type="ECO:0000313" key="13">
    <source>
        <dbReference type="Proteomes" id="UP000646827"/>
    </source>
</evidence>
<dbReference type="FunFam" id="3.40.50.620:FF:000013">
    <property type="entry name" value="Pantothenate synthetase"/>
    <property type="match status" value="1"/>
</dbReference>
<dbReference type="InterPro" id="IPR042176">
    <property type="entry name" value="Pantoate_ligase_C"/>
</dbReference>
<keyword evidence="8" id="KW-0067">ATP-binding</keyword>
<evidence type="ECO:0000256" key="5">
    <source>
        <dbReference type="ARBA" id="ARBA00022598"/>
    </source>
</evidence>